<feature type="transmembrane region" description="Helical" evidence="2">
    <location>
        <begin position="220"/>
        <end position="247"/>
    </location>
</feature>
<keyword evidence="2" id="KW-0472">Membrane</keyword>
<feature type="compositionally biased region" description="Basic and acidic residues" evidence="1">
    <location>
        <begin position="23"/>
        <end position="35"/>
    </location>
</feature>
<name>A0AAW2IBC1_9NEOP</name>
<organism evidence="3">
    <name type="scientific">Menopon gallinae</name>
    <name type="common">poultry shaft louse</name>
    <dbReference type="NCBI Taxonomy" id="328185"/>
    <lineage>
        <taxon>Eukaryota</taxon>
        <taxon>Metazoa</taxon>
        <taxon>Ecdysozoa</taxon>
        <taxon>Arthropoda</taxon>
        <taxon>Hexapoda</taxon>
        <taxon>Insecta</taxon>
        <taxon>Pterygota</taxon>
        <taxon>Neoptera</taxon>
        <taxon>Paraneoptera</taxon>
        <taxon>Psocodea</taxon>
        <taxon>Troctomorpha</taxon>
        <taxon>Phthiraptera</taxon>
        <taxon>Amblycera</taxon>
        <taxon>Menoponidae</taxon>
        <taxon>Menopon</taxon>
    </lineage>
</organism>
<keyword evidence="2" id="KW-0812">Transmembrane</keyword>
<feature type="transmembrane region" description="Helical" evidence="2">
    <location>
        <begin position="150"/>
        <end position="171"/>
    </location>
</feature>
<reference evidence="3" key="1">
    <citation type="journal article" date="2024" name="Gigascience">
        <title>Chromosome-level genome of the poultry shaft louse Menopon gallinae provides insight into the host-switching and adaptive evolution of parasitic lice.</title>
        <authorList>
            <person name="Xu Y."/>
            <person name="Ma L."/>
            <person name="Liu S."/>
            <person name="Liang Y."/>
            <person name="Liu Q."/>
            <person name="He Z."/>
            <person name="Tian L."/>
            <person name="Duan Y."/>
            <person name="Cai W."/>
            <person name="Li H."/>
            <person name="Song F."/>
        </authorList>
    </citation>
    <scope>NUCLEOTIDE SEQUENCE</scope>
    <source>
        <strain evidence="3">Cailab_2023a</strain>
    </source>
</reference>
<dbReference type="EMBL" id="JARGDH010000001">
    <property type="protein sequence ID" value="KAL0278770.1"/>
    <property type="molecule type" value="Genomic_DNA"/>
</dbReference>
<sequence>MQRVNVQLSDEAEGAKTAGRSRSSTEPDGKVKSETRLIYWNKPRNKESNDDGGFIVLPSGSSEEDKEALQKSCRLKLDILNDGKKGMDDKLDLMDNFPTARKEWVAMVVEECMHTLAAGGLLDFSTEGRPRTNAAREDDLAYQRLRNRFIFRWLVVKIIQTVLGFVAIVLFHHEGSFTSNPEGMLPALVTFYVTVASVLLTTLVYVSSLDILVVKNPHSLLYIITSALLTLISATGVIILLALSTYYQTQIQVLVFFLAVCLEICLFAELYLCYYELKRLWNKIGQSD</sequence>
<gene>
    <name evidence="3" type="ORF">PYX00_000486</name>
</gene>
<evidence type="ECO:0000313" key="3">
    <source>
        <dbReference type="EMBL" id="KAL0278770.1"/>
    </source>
</evidence>
<comment type="caution">
    <text evidence="3">The sequence shown here is derived from an EMBL/GenBank/DDBJ whole genome shotgun (WGS) entry which is preliminary data.</text>
</comment>
<feature type="transmembrane region" description="Helical" evidence="2">
    <location>
        <begin position="191"/>
        <end position="213"/>
    </location>
</feature>
<evidence type="ECO:0000256" key="2">
    <source>
        <dbReference type="SAM" id="Phobius"/>
    </source>
</evidence>
<protein>
    <submittedName>
        <fullName evidence="3">Uncharacterized protein</fullName>
    </submittedName>
</protein>
<feature type="transmembrane region" description="Helical" evidence="2">
    <location>
        <begin position="253"/>
        <end position="274"/>
    </location>
</feature>
<keyword evidence="2" id="KW-1133">Transmembrane helix</keyword>
<proteinExistence type="predicted"/>
<evidence type="ECO:0000256" key="1">
    <source>
        <dbReference type="SAM" id="MobiDB-lite"/>
    </source>
</evidence>
<feature type="region of interest" description="Disordered" evidence="1">
    <location>
        <begin position="1"/>
        <end position="61"/>
    </location>
</feature>
<accession>A0AAW2IBC1</accession>
<dbReference type="AlphaFoldDB" id="A0AAW2IBC1"/>